<accession>A0A9N7VL97</accession>
<dbReference type="Proteomes" id="UP001153269">
    <property type="component" value="Unassembled WGS sequence"/>
</dbReference>
<feature type="compositionally biased region" description="Low complexity" evidence="1">
    <location>
        <begin position="145"/>
        <end position="154"/>
    </location>
</feature>
<feature type="compositionally biased region" description="Basic and acidic residues" evidence="1">
    <location>
        <begin position="208"/>
        <end position="222"/>
    </location>
</feature>
<feature type="region of interest" description="Disordered" evidence="1">
    <location>
        <begin position="96"/>
        <end position="115"/>
    </location>
</feature>
<feature type="compositionally biased region" description="Basic and acidic residues" evidence="1">
    <location>
        <begin position="106"/>
        <end position="115"/>
    </location>
</feature>
<feature type="compositionally biased region" description="Polar residues" evidence="1">
    <location>
        <begin position="198"/>
        <end position="207"/>
    </location>
</feature>
<dbReference type="AlphaFoldDB" id="A0A9N7VL97"/>
<sequence length="222" mass="23995">MAPGCTGPSHAVAGGPLQTESERLIKCLRKLMRPSVYACVRRLEKLRTPSSRDTDVTSPKRLKLPPVHSAPCSSWMCVTPKPCSLITACRLRHRGTGGGGGGGARRVQEPRQESAHRIHHLPNRAMLLRGLIRDECKVASSQPLSSTSVGSNSSHSDETFSSEAHYPNSAVCSVQGSHGRVMGSEEPGPEPTVRMKLINSQQQQTAEPRSDPGREQNDCDAE</sequence>
<organism evidence="2 3">
    <name type="scientific">Pleuronectes platessa</name>
    <name type="common">European plaice</name>
    <dbReference type="NCBI Taxonomy" id="8262"/>
    <lineage>
        <taxon>Eukaryota</taxon>
        <taxon>Metazoa</taxon>
        <taxon>Chordata</taxon>
        <taxon>Craniata</taxon>
        <taxon>Vertebrata</taxon>
        <taxon>Euteleostomi</taxon>
        <taxon>Actinopterygii</taxon>
        <taxon>Neopterygii</taxon>
        <taxon>Teleostei</taxon>
        <taxon>Neoteleostei</taxon>
        <taxon>Acanthomorphata</taxon>
        <taxon>Carangaria</taxon>
        <taxon>Pleuronectiformes</taxon>
        <taxon>Pleuronectoidei</taxon>
        <taxon>Pleuronectidae</taxon>
        <taxon>Pleuronectes</taxon>
    </lineage>
</organism>
<proteinExistence type="predicted"/>
<evidence type="ECO:0000313" key="3">
    <source>
        <dbReference type="Proteomes" id="UP001153269"/>
    </source>
</evidence>
<comment type="caution">
    <text evidence="2">The sequence shown here is derived from an EMBL/GenBank/DDBJ whole genome shotgun (WGS) entry which is preliminary data.</text>
</comment>
<evidence type="ECO:0000256" key="1">
    <source>
        <dbReference type="SAM" id="MobiDB-lite"/>
    </source>
</evidence>
<dbReference type="EMBL" id="CADEAL010004102">
    <property type="protein sequence ID" value="CAB1451775.1"/>
    <property type="molecule type" value="Genomic_DNA"/>
</dbReference>
<evidence type="ECO:0000313" key="2">
    <source>
        <dbReference type="EMBL" id="CAB1451775.1"/>
    </source>
</evidence>
<keyword evidence="3" id="KW-1185">Reference proteome</keyword>
<protein>
    <submittedName>
        <fullName evidence="2">Uncharacterized protein</fullName>
    </submittedName>
</protein>
<gene>
    <name evidence="2" type="ORF">PLEPLA_LOCUS39501</name>
</gene>
<feature type="region of interest" description="Disordered" evidence="1">
    <location>
        <begin position="141"/>
        <end position="222"/>
    </location>
</feature>
<name>A0A9N7VL97_PLEPL</name>
<reference evidence="2" key="1">
    <citation type="submission" date="2020-03" db="EMBL/GenBank/DDBJ databases">
        <authorList>
            <person name="Weist P."/>
        </authorList>
    </citation>
    <scope>NUCLEOTIDE SEQUENCE</scope>
</reference>